<dbReference type="EMBL" id="MFTP01000012">
    <property type="protein sequence ID" value="OGI65821.1"/>
    <property type="molecule type" value="Genomic_DNA"/>
</dbReference>
<dbReference type="PANTHER" id="PTHR48079:SF6">
    <property type="entry name" value="NAD(P)-BINDING DOMAIN-CONTAINING PROTEIN-RELATED"/>
    <property type="match status" value="1"/>
</dbReference>
<sequence length="307" mass="34517">MPVNNPIKKKKFITGATGYVGQRLVNSLAEKGHQVYVLTRKESPVFFNNKNINIIIGDITDPINLPLDIDTIYHCAGVIWETEQMEKVNVLGTKNIVDVAIRNDCQLIHLSSAGVINPHNAYEWSKYRGEKIVLDGIKLGLKAHILRPTTIFGPGKNKEGNSFLELIKSMRNGAYKNIGQGIYNIVYVDEVVKGMLELAEANIPYGGIYLVNNPITFKDMDILVKNIPPVIAKKTKTIPYPVAWFIALILTLICFITCRKNPLTFSRLKALTNATAYSQNKIIEVVHFKNTLPIEEYIKKVCLNLFM</sequence>
<dbReference type="Gene3D" id="3.40.50.720">
    <property type="entry name" value="NAD(P)-binding Rossmann-like Domain"/>
    <property type="match status" value="1"/>
</dbReference>
<evidence type="ECO:0000259" key="2">
    <source>
        <dbReference type="Pfam" id="PF01370"/>
    </source>
</evidence>
<organism evidence="3 4">
    <name type="scientific">Candidatus Nomurabacteria bacterium RIFCSPHIGHO2_01_FULL_40_24b</name>
    <dbReference type="NCBI Taxonomy" id="1801739"/>
    <lineage>
        <taxon>Bacteria</taxon>
        <taxon>Candidatus Nomuraibacteriota</taxon>
    </lineage>
</organism>
<evidence type="ECO:0000256" key="1">
    <source>
        <dbReference type="SAM" id="Phobius"/>
    </source>
</evidence>
<dbReference type="InterPro" id="IPR051783">
    <property type="entry name" value="NAD(P)-dependent_oxidoreduct"/>
</dbReference>
<evidence type="ECO:0000313" key="3">
    <source>
        <dbReference type="EMBL" id="OGI65821.1"/>
    </source>
</evidence>
<dbReference type="InterPro" id="IPR001509">
    <property type="entry name" value="Epimerase_deHydtase"/>
</dbReference>
<proteinExistence type="predicted"/>
<dbReference type="GO" id="GO:0005737">
    <property type="term" value="C:cytoplasm"/>
    <property type="evidence" value="ECO:0007669"/>
    <property type="project" value="TreeGrafter"/>
</dbReference>
<dbReference type="AlphaFoldDB" id="A0A1F6V7V5"/>
<dbReference type="SUPFAM" id="SSF51735">
    <property type="entry name" value="NAD(P)-binding Rossmann-fold domains"/>
    <property type="match status" value="1"/>
</dbReference>
<reference evidence="3 4" key="1">
    <citation type="journal article" date="2016" name="Nat. Commun.">
        <title>Thousands of microbial genomes shed light on interconnected biogeochemical processes in an aquifer system.</title>
        <authorList>
            <person name="Anantharaman K."/>
            <person name="Brown C.T."/>
            <person name="Hug L.A."/>
            <person name="Sharon I."/>
            <person name="Castelle C.J."/>
            <person name="Probst A.J."/>
            <person name="Thomas B.C."/>
            <person name="Singh A."/>
            <person name="Wilkins M.J."/>
            <person name="Karaoz U."/>
            <person name="Brodie E.L."/>
            <person name="Williams K.H."/>
            <person name="Hubbard S.S."/>
            <person name="Banfield J.F."/>
        </authorList>
    </citation>
    <scope>NUCLEOTIDE SEQUENCE [LARGE SCALE GENOMIC DNA]</scope>
</reference>
<comment type="caution">
    <text evidence="3">The sequence shown here is derived from an EMBL/GenBank/DDBJ whole genome shotgun (WGS) entry which is preliminary data.</text>
</comment>
<keyword evidence="1" id="KW-1133">Transmembrane helix</keyword>
<dbReference type="PANTHER" id="PTHR48079">
    <property type="entry name" value="PROTEIN YEEZ"/>
    <property type="match status" value="1"/>
</dbReference>
<dbReference type="Pfam" id="PF01370">
    <property type="entry name" value="Epimerase"/>
    <property type="match status" value="1"/>
</dbReference>
<accession>A0A1F6V7V5</accession>
<dbReference type="Proteomes" id="UP000177370">
    <property type="component" value="Unassembled WGS sequence"/>
</dbReference>
<keyword evidence="1" id="KW-0812">Transmembrane</keyword>
<dbReference type="GO" id="GO:0004029">
    <property type="term" value="F:aldehyde dehydrogenase (NAD+) activity"/>
    <property type="evidence" value="ECO:0007669"/>
    <property type="project" value="TreeGrafter"/>
</dbReference>
<keyword evidence="1" id="KW-0472">Membrane</keyword>
<feature type="domain" description="NAD-dependent epimerase/dehydratase" evidence="2">
    <location>
        <begin position="12"/>
        <end position="209"/>
    </location>
</feature>
<feature type="transmembrane region" description="Helical" evidence="1">
    <location>
        <begin position="238"/>
        <end position="258"/>
    </location>
</feature>
<protein>
    <recommendedName>
        <fullName evidence="2">NAD-dependent epimerase/dehydratase domain-containing protein</fullName>
    </recommendedName>
</protein>
<dbReference type="InterPro" id="IPR036291">
    <property type="entry name" value="NAD(P)-bd_dom_sf"/>
</dbReference>
<gene>
    <name evidence="3" type="ORF">A2647_00375</name>
</gene>
<evidence type="ECO:0000313" key="4">
    <source>
        <dbReference type="Proteomes" id="UP000177370"/>
    </source>
</evidence>
<name>A0A1F6V7V5_9BACT</name>